<organism evidence="1 2">
    <name type="scientific">Araneus ventricosus</name>
    <name type="common">Orbweaver spider</name>
    <name type="synonym">Epeira ventricosa</name>
    <dbReference type="NCBI Taxonomy" id="182803"/>
    <lineage>
        <taxon>Eukaryota</taxon>
        <taxon>Metazoa</taxon>
        <taxon>Ecdysozoa</taxon>
        <taxon>Arthropoda</taxon>
        <taxon>Chelicerata</taxon>
        <taxon>Arachnida</taxon>
        <taxon>Araneae</taxon>
        <taxon>Araneomorphae</taxon>
        <taxon>Entelegynae</taxon>
        <taxon>Araneoidea</taxon>
        <taxon>Araneidae</taxon>
        <taxon>Araneus</taxon>
    </lineage>
</organism>
<comment type="caution">
    <text evidence="1">The sequence shown here is derived from an EMBL/GenBank/DDBJ whole genome shotgun (WGS) entry which is preliminary data.</text>
</comment>
<keyword evidence="2" id="KW-1185">Reference proteome</keyword>
<evidence type="ECO:0000313" key="2">
    <source>
        <dbReference type="Proteomes" id="UP000499080"/>
    </source>
</evidence>
<gene>
    <name evidence="1" type="ORF">AVEN_208410_1</name>
</gene>
<dbReference type="EMBL" id="BGPR01011345">
    <property type="protein sequence ID" value="GBN50851.1"/>
    <property type="molecule type" value="Genomic_DNA"/>
</dbReference>
<sequence>MEMGWTQVYFARRLDASCSVAQELCDQIQSENLASKKPVPGRTNITFPEEDSFLALSLEKEYHYCASACLRSFRCNRDKNIGYFSEKSPSQSRTM</sequence>
<reference evidence="1 2" key="1">
    <citation type="journal article" date="2019" name="Sci. Rep.">
        <title>Orb-weaving spider Araneus ventricosus genome elucidates the spidroin gene catalogue.</title>
        <authorList>
            <person name="Kono N."/>
            <person name="Nakamura H."/>
            <person name="Ohtoshi R."/>
            <person name="Moran D.A.P."/>
            <person name="Shinohara A."/>
            <person name="Yoshida Y."/>
            <person name="Fujiwara M."/>
            <person name="Mori M."/>
            <person name="Tomita M."/>
            <person name="Arakawa K."/>
        </authorList>
    </citation>
    <scope>NUCLEOTIDE SEQUENCE [LARGE SCALE GENOMIC DNA]</scope>
</reference>
<proteinExistence type="predicted"/>
<accession>A0A4Y2PI02</accession>
<protein>
    <submittedName>
        <fullName evidence="1">Uncharacterized protein</fullName>
    </submittedName>
</protein>
<name>A0A4Y2PI02_ARAVE</name>
<dbReference type="Proteomes" id="UP000499080">
    <property type="component" value="Unassembled WGS sequence"/>
</dbReference>
<dbReference type="AlphaFoldDB" id="A0A4Y2PI02"/>
<evidence type="ECO:0000313" key="1">
    <source>
        <dbReference type="EMBL" id="GBN50851.1"/>
    </source>
</evidence>